<protein>
    <recommendedName>
        <fullName evidence="1">non-specific serine/threonine protein kinase</fullName>
        <ecNumber evidence="1">2.7.11.1</ecNumber>
    </recommendedName>
</protein>
<dbReference type="PANTHER" id="PTHR43289">
    <property type="entry name" value="MITOGEN-ACTIVATED PROTEIN KINASE KINASE KINASE 20-RELATED"/>
    <property type="match status" value="1"/>
</dbReference>
<dbReference type="Pfam" id="PF11611">
    <property type="entry name" value="DUF4352"/>
    <property type="match status" value="1"/>
</dbReference>
<name>A0A1W0B8R2_9NOCA</name>
<evidence type="ECO:0000256" key="1">
    <source>
        <dbReference type="ARBA" id="ARBA00012513"/>
    </source>
</evidence>
<feature type="region of interest" description="Disordered" evidence="9">
    <location>
        <begin position="371"/>
        <end position="413"/>
    </location>
</feature>
<dbReference type="EMBL" id="MUMY01000018">
    <property type="protein sequence ID" value="ONM47018.1"/>
    <property type="molecule type" value="Genomic_DNA"/>
</dbReference>
<dbReference type="Gene3D" id="3.30.200.20">
    <property type="entry name" value="Phosphorylase Kinase, domain 1"/>
    <property type="match status" value="1"/>
</dbReference>
<keyword evidence="4" id="KW-0732">Signal</keyword>
<evidence type="ECO:0000256" key="6">
    <source>
        <dbReference type="ARBA" id="ARBA00022777"/>
    </source>
</evidence>
<dbReference type="RefSeq" id="WP_077119715.1">
    <property type="nucleotide sequence ID" value="NZ_LOKT01000008.1"/>
</dbReference>
<reference evidence="12 13" key="1">
    <citation type="journal article" date="2016" name="Antonie Van Leeuwenhoek">
        <title>Nocardia donostiensis sp. nov., isolated from human respiratory specimens.</title>
        <authorList>
            <person name="Ercibengoa M."/>
            <person name="Bell M."/>
            <person name="Marimon J.M."/>
            <person name="Humrighouse B."/>
            <person name="Klenk H.P."/>
            <person name="Potter G."/>
            <person name="Perez-Trallero E."/>
        </authorList>
    </citation>
    <scope>NUCLEOTIDE SEQUENCE [LARGE SCALE GENOMIC DNA]</scope>
    <source>
        <strain evidence="12 13">X1655</strain>
    </source>
</reference>
<keyword evidence="5 8" id="KW-0547">Nucleotide-binding</keyword>
<accession>A0A1W0B8R2</accession>
<comment type="caution">
    <text evidence="12">The sequence shown here is derived from an EMBL/GenBank/DDBJ whole genome shotgun (WGS) entry which is preliminary data.</text>
</comment>
<organism evidence="12 13">
    <name type="scientific">Nocardia donostiensis</name>
    <dbReference type="NCBI Taxonomy" id="1538463"/>
    <lineage>
        <taxon>Bacteria</taxon>
        <taxon>Bacillati</taxon>
        <taxon>Actinomycetota</taxon>
        <taxon>Actinomycetes</taxon>
        <taxon>Mycobacteriales</taxon>
        <taxon>Nocardiaceae</taxon>
        <taxon>Nocardia</taxon>
    </lineage>
</organism>
<dbReference type="GO" id="GO:0004674">
    <property type="term" value="F:protein serine/threonine kinase activity"/>
    <property type="evidence" value="ECO:0007669"/>
    <property type="project" value="UniProtKB-KW"/>
</dbReference>
<keyword evidence="7 8" id="KW-0067">ATP-binding</keyword>
<dbReference type="InterPro" id="IPR008271">
    <property type="entry name" value="Ser/Thr_kinase_AS"/>
</dbReference>
<feature type="domain" description="Protein kinase" evidence="11">
    <location>
        <begin position="9"/>
        <end position="265"/>
    </location>
</feature>
<dbReference type="InterPro" id="IPR029050">
    <property type="entry name" value="Immunoprotect_excell_Ig-like"/>
</dbReference>
<keyword evidence="10" id="KW-0812">Transmembrane</keyword>
<sequence>MGQTRLGRYRLDRLLGKGGMGEVWLAFDTATARRVVLKLLPIELAGDQTYRKRFGREAELAARLRDPHIVPIHTHGDIDGRLFIEMEFIEGLDLARLLRRDGPLPPAQAVDIVAQTAAALDAAHRAGLVHRDVKPSNIVVRPDGFAYLIDFGIAYGSDATAVTTAGLAIGTWAYMAPERFTGRADARSDVYSLGCVLYECLTGARPFGDTDPAQQMHAHLTTDPPSVHRAAPEVAPALDAVIARALAKDPDERYATAGEFAHAARAAQAGNMSDTASSPLTQRLPGPGSAQLDDRPSDIGEARSIGAGHGVLPPTKRFPEPGSGQSADRPSDGGEVRSTSVGHSVLPSTRHLPGPGYARTAAYTRVETGLPLAGAGEGRSGRELPDSAAPRLPVPQSGAQVAPGGPGPYGPQRWLGRLPGARGVAYRFPGGYGAPGPYPAGPGQRRVVFSGRRPRRVPVAVPPRRRKKTAGKVFGALLVILLAPCVFGAGCFAVLAANSDDAKVEFRAGDPGVAQPGLGDPVRDGKLEFVVTKVETGIAMVGVERAEGAFTVIGMTVRNISAEPKTYLPLGQQLYDTAGRRYDPDVTATAQRAATAAAPTTLQPGESTATHLVFGVPVDSVPAHLTVRDFPLSQGTRAPLR</sequence>
<proteinExistence type="predicted"/>
<dbReference type="PROSITE" id="PS50011">
    <property type="entry name" value="PROTEIN_KINASE_DOM"/>
    <property type="match status" value="1"/>
</dbReference>
<evidence type="ECO:0000313" key="13">
    <source>
        <dbReference type="Proteomes" id="UP000188836"/>
    </source>
</evidence>
<dbReference type="FunFam" id="1.10.510.10:FF:000021">
    <property type="entry name" value="Serine/threonine protein kinase"/>
    <property type="match status" value="1"/>
</dbReference>
<dbReference type="Gene3D" id="1.10.510.10">
    <property type="entry name" value="Transferase(Phosphotransferase) domain 1"/>
    <property type="match status" value="1"/>
</dbReference>
<dbReference type="InterPro" id="IPR029051">
    <property type="entry name" value="DUF4352"/>
</dbReference>
<evidence type="ECO:0000256" key="4">
    <source>
        <dbReference type="ARBA" id="ARBA00022729"/>
    </source>
</evidence>
<dbReference type="GO" id="GO:0005524">
    <property type="term" value="F:ATP binding"/>
    <property type="evidence" value="ECO:0007669"/>
    <property type="project" value="UniProtKB-UniRule"/>
</dbReference>
<evidence type="ECO:0000256" key="7">
    <source>
        <dbReference type="ARBA" id="ARBA00022840"/>
    </source>
</evidence>
<dbReference type="EC" id="2.7.11.1" evidence="1"/>
<keyword evidence="6" id="KW-0418">Kinase</keyword>
<evidence type="ECO:0000256" key="10">
    <source>
        <dbReference type="SAM" id="Phobius"/>
    </source>
</evidence>
<dbReference type="PANTHER" id="PTHR43289:SF6">
    <property type="entry name" value="SERINE_THREONINE-PROTEIN KINASE NEKL-3"/>
    <property type="match status" value="1"/>
</dbReference>
<dbReference type="InterPro" id="IPR000719">
    <property type="entry name" value="Prot_kinase_dom"/>
</dbReference>
<dbReference type="InterPro" id="IPR017441">
    <property type="entry name" value="Protein_kinase_ATP_BS"/>
</dbReference>
<keyword evidence="13" id="KW-1185">Reference proteome</keyword>
<dbReference type="AlphaFoldDB" id="A0A1W0B8R2"/>
<dbReference type="STRING" id="1538463.B0T36_13995"/>
<keyword evidence="10" id="KW-0472">Membrane</keyword>
<feature type="transmembrane region" description="Helical" evidence="10">
    <location>
        <begin position="473"/>
        <end position="497"/>
    </location>
</feature>
<dbReference type="OrthoDB" id="5169909at2"/>
<dbReference type="SUPFAM" id="SSF56112">
    <property type="entry name" value="Protein kinase-like (PK-like)"/>
    <property type="match status" value="1"/>
</dbReference>
<evidence type="ECO:0000313" key="12">
    <source>
        <dbReference type="EMBL" id="ONM47018.1"/>
    </source>
</evidence>
<keyword evidence="2" id="KW-0723">Serine/threonine-protein kinase</keyword>
<evidence type="ECO:0000256" key="9">
    <source>
        <dbReference type="SAM" id="MobiDB-lite"/>
    </source>
</evidence>
<dbReference type="InterPro" id="IPR011009">
    <property type="entry name" value="Kinase-like_dom_sf"/>
</dbReference>
<feature type="compositionally biased region" description="Polar residues" evidence="9">
    <location>
        <begin position="270"/>
        <end position="281"/>
    </location>
</feature>
<evidence type="ECO:0000256" key="3">
    <source>
        <dbReference type="ARBA" id="ARBA00022679"/>
    </source>
</evidence>
<feature type="region of interest" description="Disordered" evidence="9">
    <location>
        <begin position="266"/>
        <end position="356"/>
    </location>
</feature>
<dbReference type="PROSITE" id="PS00107">
    <property type="entry name" value="PROTEIN_KINASE_ATP"/>
    <property type="match status" value="1"/>
</dbReference>
<dbReference type="Pfam" id="PF00069">
    <property type="entry name" value="Pkinase"/>
    <property type="match status" value="1"/>
</dbReference>
<evidence type="ECO:0000256" key="2">
    <source>
        <dbReference type="ARBA" id="ARBA00022527"/>
    </source>
</evidence>
<feature type="binding site" evidence="8">
    <location>
        <position position="38"/>
    </location>
    <ligand>
        <name>ATP</name>
        <dbReference type="ChEBI" id="CHEBI:30616"/>
    </ligand>
</feature>
<dbReference type="Proteomes" id="UP000188836">
    <property type="component" value="Unassembled WGS sequence"/>
</dbReference>
<evidence type="ECO:0000259" key="11">
    <source>
        <dbReference type="PROSITE" id="PS50011"/>
    </source>
</evidence>
<feature type="compositionally biased region" description="Basic and acidic residues" evidence="9">
    <location>
        <begin position="292"/>
        <end position="301"/>
    </location>
</feature>
<dbReference type="PROSITE" id="PS00108">
    <property type="entry name" value="PROTEIN_KINASE_ST"/>
    <property type="match status" value="1"/>
</dbReference>
<keyword evidence="10" id="KW-1133">Transmembrane helix</keyword>
<gene>
    <name evidence="12" type="ORF">B0T46_20115</name>
</gene>
<evidence type="ECO:0000256" key="8">
    <source>
        <dbReference type="PROSITE-ProRule" id="PRU10141"/>
    </source>
</evidence>
<dbReference type="SMART" id="SM00220">
    <property type="entry name" value="S_TKc"/>
    <property type="match status" value="1"/>
</dbReference>
<dbReference type="Gene3D" id="2.60.40.1240">
    <property type="match status" value="1"/>
</dbReference>
<keyword evidence="3" id="KW-0808">Transferase</keyword>
<evidence type="ECO:0000256" key="5">
    <source>
        <dbReference type="ARBA" id="ARBA00022741"/>
    </source>
</evidence>
<dbReference type="CDD" id="cd14014">
    <property type="entry name" value="STKc_PknB_like"/>
    <property type="match status" value="1"/>
</dbReference>